<dbReference type="Proteomes" id="UP000253606">
    <property type="component" value="Plasmid pACPOL1"/>
</dbReference>
<proteinExistence type="predicted"/>
<sequence length="112" mass="12040">MGHTYHLGSHGDIRHALAVGTGGITPEISFELVLETVLTQPDSHGGRHPKGATETRVSVLRQLGGSPELSRLLGREIETTELEDLAMMVEAAEILLFSMLLKMNGLLNLLAA</sequence>
<evidence type="ECO:0000313" key="1">
    <source>
        <dbReference type="EMBL" id="AXC15939.1"/>
    </source>
</evidence>
<dbReference type="AlphaFoldDB" id="A0A2Z5GA86"/>
<dbReference type="KEGG" id="abas:ACPOL_6727"/>
<evidence type="ECO:0000313" key="2">
    <source>
        <dbReference type="Proteomes" id="UP000253606"/>
    </source>
</evidence>
<reference evidence="1 2" key="1">
    <citation type="journal article" date="2018" name="Front. Microbiol.">
        <title>Hydrolytic Capabilities as a Key to Environmental Success: Chitinolytic and Cellulolytic Acidobacteria From Acidic Sub-arctic Soils and Boreal Peatlands.</title>
        <authorList>
            <person name="Belova S.E."/>
            <person name="Ravin N.V."/>
            <person name="Pankratov T.A."/>
            <person name="Rakitin A.L."/>
            <person name="Ivanova A.A."/>
            <person name="Beletsky A.V."/>
            <person name="Mardanov A.V."/>
            <person name="Sinninghe Damste J.S."/>
            <person name="Dedysh S.N."/>
        </authorList>
    </citation>
    <scope>NUCLEOTIDE SEQUENCE [LARGE SCALE GENOMIC DNA]</scope>
    <source>
        <strain evidence="1 2">SBC82</strain>
        <plasmid evidence="2">pacpol1</plasmid>
    </source>
</reference>
<organism evidence="1 2">
    <name type="scientific">Acidisarcina polymorpha</name>
    <dbReference type="NCBI Taxonomy" id="2211140"/>
    <lineage>
        <taxon>Bacteria</taxon>
        <taxon>Pseudomonadati</taxon>
        <taxon>Acidobacteriota</taxon>
        <taxon>Terriglobia</taxon>
        <taxon>Terriglobales</taxon>
        <taxon>Acidobacteriaceae</taxon>
        <taxon>Acidisarcina</taxon>
    </lineage>
</organism>
<dbReference type="EMBL" id="CP030841">
    <property type="protein sequence ID" value="AXC15939.1"/>
    <property type="molecule type" value="Genomic_DNA"/>
</dbReference>
<protein>
    <submittedName>
        <fullName evidence="1">Uncharacterized protein</fullName>
    </submittedName>
</protein>
<keyword evidence="1" id="KW-0614">Plasmid</keyword>
<accession>A0A2Z5GA86</accession>
<gene>
    <name evidence="1" type="ORF">ACPOL_6727</name>
</gene>
<geneLocation type="plasmid" evidence="2">
    <name>pacpol1</name>
</geneLocation>
<keyword evidence="2" id="KW-1185">Reference proteome</keyword>
<name>A0A2Z5GA86_9BACT</name>